<dbReference type="InterPro" id="IPR048330">
    <property type="entry name" value="PcRGLX/YetA_2nd"/>
</dbReference>
<evidence type="ECO:0000313" key="4">
    <source>
        <dbReference type="Proteomes" id="UP000316852"/>
    </source>
</evidence>
<feature type="domain" description="PcRGLX/YetA-like central beta-sandwich" evidence="2">
    <location>
        <begin position="200"/>
        <end position="252"/>
    </location>
</feature>
<evidence type="ECO:0000313" key="3">
    <source>
        <dbReference type="EMBL" id="TMQ61038.1"/>
    </source>
</evidence>
<dbReference type="Pfam" id="PF21345">
    <property type="entry name" value="PcRGLX_2nd"/>
    <property type="match status" value="1"/>
</dbReference>
<name>A0A538TBN3_UNCEI</name>
<reference evidence="3 4" key="1">
    <citation type="journal article" date="2019" name="Nat. Microbiol.">
        <title>Mediterranean grassland soil C-N compound turnover is dependent on rainfall and depth, and is mediated by genomically divergent microorganisms.</title>
        <authorList>
            <person name="Diamond S."/>
            <person name="Andeer P.F."/>
            <person name="Li Z."/>
            <person name="Crits-Christoph A."/>
            <person name="Burstein D."/>
            <person name="Anantharaman K."/>
            <person name="Lane K.R."/>
            <person name="Thomas B.C."/>
            <person name="Pan C."/>
            <person name="Northen T.R."/>
            <person name="Banfield J.F."/>
        </authorList>
    </citation>
    <scope>NUCLEOTIDE SEQUENCE [LARGE SCALE GENOMIC DNA]</scope>
    <source>
        <strain evidence="3">WS_6</strain>
    </source>
</reference>
<dbReference type="AlphaFoldDB" id="A0A538TBN3"/>
<dbReference type="EMBL" id="VBOW01000001">
    <property type="protein sequence ID" value="TMQ61038.1"/>
    <property type="molecule type" value="Genomic_DNA"/>
</dbReference>
<evidence type="ECO:0000256" key="1">
    <source>
        <dbReference type="SAM" id="SignalP"/>
    </source>
</evidence>
<dbReference type="GO" id="GO:0005975">
    <property type="term" value="P:carbohydrate metabolic process"/>
    <property type="evidence" value="ECO:0007669"/>
    <property type="project" value="InterPro"/>
</dbReference>
<gene>
    <name evidence="3" type="ORF">E6K76_00140</name>
</gene>
<keyword evidence="1" id="KW-0732">Signal</keyword>
<dbReference type="Proteomes" id="UP000316852">
    <property type="component" value="Unassembled WGS sequence"/>
</dbReference>
<sequence length="868" mass="94171">MRSRARATALLCAVLFSSFPRALMAQDSEAPLSVTLRVPETAGVTRANEPVTSGVPIPRSANLLSTSGLGVFDGGVELPSQFRVLARWDGSPSDGSRPIKWLLVDTQVGVSPYSVKSLQLRTGGSGGSGSPLAVQAGGIVTVVTGPLKFTVDQGRFQLLSGVWYDPLGRFASPILSPGGALGGFVQSGSSIYSTASDTPSEFAIEENGPLRAVIKIKGRHRSGSTPSLGYVARIYAYKDKSYVRIVYSYYNGNLASDFQNSSSNPADDIDYSSVWMNLGLTMVGPKRFIMGKEAGASVSGTLSTGGSVWINANNADDASSLVYTLNNQGTTSTVSRRAEGWADLSDVAGGLTVADRWFWQRYEKRLTVSDGGSIRLDLSENDKLREAQGLSDDVTVYFHGPNVPEASITPIVFGFAKNPLYAKASSNWYRQSGAFAPLPPVSPLRYPNCGNDVTCLMDYDLDANFSQTLQFREANLLYGGLNFGGFLDRNTMPLGSSRDADLEHGVNYYDGVYVIAHNFVRRADVEGGSGDGLAWLGLLTEAARHYMETEAYHVYPDNPYDDGGVDRTNYNGLSPAYEGYYRDNVHVEHCWGSGLFYYYYLTGDERARERALEGATSLLTNDYVLSGGGSALSAGGVWLGRLCGQSLDWLAHAYELTRDPAYAARLTTAMNAFADNIAGRSNFRDVGMRQVVGVLLPAMFRAWDITGRTRATWANAITTVANWTMKEDRNPSTGQIEGNGYYGDFLGYAGYQASGECTGRVWFLNVAGTSQTFENHWACYPQTNLELMGGLWAAAQVSGSTTYRDFLLPLYKNRLQDLADESVPGRSGFVGFGRATQSLRNAIHLNTMMRMAPTDSILPSPVTNLRVR</sequence>
<accession>A0A538TBN3</accession>
<dbReference type="InterPro" id="IPR008928">
    <property type="entry name" value="6-hairpin_glycosidase_sf"/>
</dbReference>
<dbReference type="SUPFAM" id="SSF48208">
    <property type="entry name" value="Six-hairpin glycosidases"/>
    <property type="match status" value="1"/>
</dbReference>
<feature type="signal peptide" evidence="1">
    <location>
        <begin position="1"/>
        <end position="25"/>
    </location>
</feature>
<feature type="chain" id="PRO_5022022961" description="PcRGLX/YetA-like central beta-sandwich domain-containing protein" evidence="1">
    <location>
        <begin position="26"/>
        <end position="868"/>
    </location>
</feature>
<organism evidence="3 4">
    <name type="scientific">Eiseniibacteriota bacterium</name>
    <dbReference type="NCBI Taxonomy" id="2212470"/>
    <lineage>
        <taxon>Bacteria</taxon>
        <taxon>Candidatus Eiseniibacteriota</taxon>
    </lineage>
</organism>
<comment type="caution">
    <text evidence="3">The sequence shown here is derived from an EMBL/GenBank/DDBJ whole genome shotgun (WGS) entry which is preliminary data.</text>
</comment>
<evidence type="ECO:0000259" key="2">
    <source>
        <dbReference type="Pfam" id="PF21345"/>
    </source>
</evidence>
<protein>
    <recommendedName>
        <fullName evidence="2">PcRGLX/YetA-like central beta-sandwich domain-containing protein</fullName>
    </recommendedName>
</protein>
<proteinExistence type="predicted"/>